<dbReference type="InterPro" id="IPR006076">
    <property type="entry name" value="FAD-dep_OxRdtase"/>
</dbReference>
<dbReference type="PANTHER" id="PTHR13847:SF287">
    <property type="entry name" value="FAD-DEPENDENT OXIDOREDUCTASE DOMAIN-CONTAINING PROTEIN 1"/>
    <property type="match status" value="1"/>
</dbReference>
<dbReference type="InterPro" id="IPR036188">
    <property type="entry name" value="FAD/NAD-bd_sf"/>
</dbReference>
<dbReference type="AlphaFoldDB" id="A0A6J4UAM3"/>
<evidence type="ECO:0000256" key="1">
    <source>
        <dbReference type="ARBA" id="ARBA00023002"/>
    </source>
</evidence>
<dbReference type="Gene3D" id="3.30.9.10">
    <property type="entry name" value="D-Amino Acid Oxidase, subunit A, domain 2"/>
    <property type="match status" value="1"/>
</dbReference>
<keyword evidence="1" id="KW-0560">Oxidoreductase</keyword>
<name>A0A6J4UAM3_9BACT</name>
<sequence>MTSSQTVASGSYWHATATMPVPDDPLPSEADVVVVGGGLLGCWTAYWLARAGVAVTLVERTGIGWGATGRNGGFVGSGTAVGYRDAIDRYGHETARELWRLTLEGQALVKRVLDEEEIACDHRAPGILSLALTEADLDDMGRDIAAMHADGFVGDIVDRATTQGAIATPLGPEIVGAAWFSRDGGQLHSMRYLAGLAAAARRHGARLCHAGVTALVTAGDGTRVETTAGPIRAGRVVVAINAWSDEIVPALAGVVVPVRGQILAYEPIPPVFTTGLAASITPSGEYWQQTPDGSIVIGGCRADAANGDLGVRDLEPTPDVIASIEGVLPRLFPELGGLQVAQRWAGPMAFTSDYLPVADAAPDLPGVWVTGGFCGHGMPYGPRVGQLLAEAAVTGTTPVALEPLRIGRPTLVPLAIAH</sequence>
<evidence type="ECO:0000313" key="3">
    <source>
        <dbReference type="EMBL" id="CAA9544999.1"/>
    </source>
</evidence>
<protein>
    <recommendedName>
        <fullName evidence="2">FAD dependent oxidoreductase domain-containing protein</fullName>
    </recommendedName>
</protein>
<gene>
    <name evidence="3" type="ORF">AVDCRST_MAG33-364</name>
</gene>
<dbReference type="SUPFAM" id="SSF51905">
    <property type="entry name" value="FAD/NAD(P)-binding domain"/>
    <property type="match status" value="1"/>
</dbReference>
<dbReference type="GO" id="GO:0016491">
    <property type="term" value="F:oxidoreductase activity"/>
    <property type="evidence" value="ECO:0007669"/>
    <property type="project" value="UniProtKB-KW"/>
</dbReference>
<proteinExistence type="predicted"/>
<dbReference type="Gene3D" id="3.50.50.60">
    <property type="entry name" value="FAD/NAD(P)-binding domain"/>
    <property type="match status" value="1"/>
</dbReference>
<dbReference type="EMBL" id="CADCWK010000030">
    <property type="protein sequence ID" value="CAA9544999.1"/>
    <property type="molecule type" value="Genomic_DNA"/>
</dbReference>
<accession>A0A6J4UAM3</accession>
<feature type="domain" description="FAD dependent oxidoreductase" evidence="2">
    <location>
        <begin position="31"/>
        <end position="390"/>
    </location>
</feature>
<dbReference type="SUPFAM" id="SSF54373">
    <property type="entry name" value="FAD-linked reductases, C-terminal domain"/>
    <property type="match status" value="1"/>
</dbReference>
<organism evidence="3">
    <name type="scientific">uncultured Thermomicrobiales bacterium</name>
    <dbReference type="NCBI Taxonomy" id="1645740"/>
    <lineage>
        <taxon>Bacteria</taxon>
        <taxon>Pseudomonadati</taxon>
        <taxon>Thermomicrobiota</taxon>
        <taxon>Thermomicrobia</taxon>
        <taxon>Thermomicrobiales</taxon>
        <taxon>environmental samples</taxon>
    </lineage>
</organism>
<dbReference type="GO" id="GO:0005737">
    <property type="term" value="C:cytoplasm"/>
    <property type="evidence" value="ECO:0007669"/>
    <property type="project" value="TreeGrafter"/>
</dbReference>
<dbReference type="PANTHER" id="PTHR13847">
    <property type="entry name" value="SARCOSINE DEHYDROGENASE-RELATED"/>
    <property type="match status" value="1"/>
</dbReference>
<dbReference type="Pfam" id="PF01266">
    <property type="entry name" value="DAO"/>
    <property type="match status" value="1"/>
</dbReference>
<evidence type="ECO:0000259" key="2">
    <source>
        <dbReference type="Pfam" id="PF01266"/>
    </source>
</evidence>
<reference evidence="3" key="1">
    <citation type="submission" date="2020-02" db="EMBL/GenBank/DDBJ databases">
        <authorList>
            <person name="Meier V. D."/>
        </authorList>
    </citation>
    <scope>NUCLEOTIDE SEQUENCE</scope>
    <source>
        <strain evidence="3">AVDCRST_MAG33</strain>
    </source>
</reference>